<keyword evidence="3" id="KW-1185">Reference proteome</keyword>
<evidence type="ECO:0000313" key="3">
    <source>
        <dbReference type="Proteomes" id="UP000214610"/>
    </source>
</evidence>
<dbReference type="EMBL" id="NHMP01000001">
    <property type="protein sequence ID" value="OXE51110.1"/>
    <property type="molecule type" value="Genomic_DNA"/>
</dbReference>
<gene>
    <name evidence="2" type="ORF">ADH67_02110</name>
</gene>
<dbReference type="Proteomes" id="UP000214610">
    <property type="component" value="Unassembled WGS sequence"/>
</dbReference>
<proteinExistence type="predicted"/>
<feature type="region of interest" description="Disordered" evidence="1">
    <location>
        <begin position="297"/>
        <end position="321"/>
    </location>
</feature>
<comment type="caution">
    <text evidence="2">The sequence shown here is derived from an EMBL/GenBank/DDBJ whole genome shotgun (WGS) entry which is preliminary data.</text>
</comment>
<feature type="compositionally biased region" description="Polar residues" evidence="1">
    <location>
        <begin position="301"/>
        <end position="317"/>
    </location>
</feature>
<dbReference type="InterPro" id="IPR021496">
    <property type="entry name" value="DUF3150"/>
</dbReference>
<dbReference type="RefSeq" id="WP_066591191.1">
    <property type="nucleotide sequence ID" value="NZ_CAJTBZ010000018.1"/>
</dbReference>
<name>A0A227KRG9_9BURK</name>
<evidence type="ECO:0000313" key="2">
    <source>
        <dbReference type="EMBL" id="OXE51110.1"/>
    </source>
</evidence>
<reference evidence="3" key="1">
    <citation type="submission" date="2017-05" db="EMBL/GenBank/DDBJ databases">
        <title>Improved OligoMM genomes.</title>
        <authorList>
            <person name="Garzetti D."/>
        </authorList>
    </citation>
    <scope>NUCLEOTIDE SEQUENCE [LARGE SCALE GENOMIC DNA]</scope>
    <source>
        <strain evidence="3">YL45</strain>
    </source>
</reference>
<protein>
    <recommendedName>
        <fullName evidence="4">DUF3150 domain-containing protein</fullName>
    </recommendedName>
</protein>
<organism evidence="2 3">
    <name type="scientific">Turicimonas muris</name>
    <dbReference type="NCBI Taxonomy" id="1796652"/>
    <lineage>
        <taxon>Bacteria</taxon>
        <taxon>Pseudomonadati</taxon>
        <taxon>Pseudomonadota</taxon>
        <taxon>Betaproteobacteria</taxon>
        <taxon>Burkholderiales</taxon>
        <taxon>Sutterellaceae</taxon>
        <taxon>Turicimonas</taxon>
    </lineage>
</organism>
<sequence length="382" mass="42511">MTNTLFDGLLHEEPKDVASTDKKEAANFKQSLVMVCFRISVWTGTTTEQLSVEDGSESMLRKRIVPSEILKPFTDLRNRAKRFCKQHGETYLNGYVMPADCARMALDELKEIRASFIKQRDEHFAHAYEKMREARAQGIIPRGCSDLVSVPSLKYVLGHIRFNYDAFSLASFKHGHSSSYESFLTDFCQRMSNEAQDIEALLKESLEIPDALLYRCLELSEKLDTWRRSHPNIGTAAVKLKGAYIVTAQRPKAMQTSERIIDALDSITRLESIDFFGKGQCPAEDTVNGRVQVNVHGTDIPSFQSDSTEPAGNTGQENTDDCPAIAETALTSEANSAYQGIALRNASEGNDSSSLGKDEEPVKKWTCSVDSVLARGRSLFIG</sequence>
<accession>A0A227KRG9</accession>
<dbReference type="GeneID" id="78363317"/>
<evidence type="ECO:0008006" key="4">
    <source>
        <dbReference type="Google" id="ProtNLM"/>
    </source>
</evidence>
<dbReference type="AlphaFoldDB" id="A0A227KRG9"/>
<dbReference type="Pfam" id="PF11348">
    <property type="entry name" value="DUF3150"/>
    <property type="match status" value="1"/>
</dbReference>
<evidence type="ECO:0000256" key="1">
    <source>
        <dbReference type="SAM" id="MobiDB-lite"/>
    </source>
</evidence>